<organism evidence="2 3">
    <name type="scientific">Phyllosticta citriasiana</name>
    <dbReference type="NCBI Taxonomy" id="595635"/>
    <lineage>
        <taxon>Eukaryota</taxon>
        <taxon>Fungi</taxon>
        <taxon>Dikarya</taxon>
        <taxon>Ascomycota</taxon>
        <taxon>Pezizomycotina</taxon>
        <taxon>Dothideomycetes</taxon>
        <taxon>Dothideomycetes incertae sedis</taxon>
        <taxon>Botryosphaeriales</taxon>
        <taxon>Phyllostictaceae</taxon>
        <taxon>Phyllosticta</taxon>
    </lineage>
</organism>
<protein>
    <submittedName>
        <fullName evidence="2">Uncharacterized protein</fullName>
    </submittedName>
</protein>
<feature type="region of interest" description="Disordered" evidence="1">
    <location>
        <begin position="133"/>
        <end position="179"/>
    </location>
</feature>
<evidence type="ECO:0000256" key="1">
    <source>
        <dbReference type="SAM" id="MobiDB-lite"/>
    </source>
</evidence>
<feature type="compositionally biased region" description="Low complexity" evidence="1">
    <location>
        <begin position="33"/>
        <end position="47"/>
    </location>
</feature>
<sequence length="413" mass="44886">MAAQIAAGALAGSLGWWEGGREIVRARPPVRPPATDADAAAAAASRLTARARREPIDLPGQARPGPEFPCALTRSRCSARALAVNAEQAEERCNTSPSQTDRCSPVVDKPLNYWPAHGVGVLQVGGEAPQFGMNTSFRQQPGRRDDWNQRRPKAGRGECLIQSRCGPSENEQGQPRGAVVKGNLGCLIPERRSGEDELEEESGRHLRVSPRTDDGDDDDDDDEDDDDGVERMDAWDRERWGALLEATAGHRSGQKPDLMTQIGGASELVQLDPKPRWQPRLATGGVTFREDVLKQAMQASLNEAMTVRSVAWQALLVFVESHSPFATAPQWADAQVEAADRRPASRAEVAVTRPSHPAVVFLRKPIGESSRWLAASTIGRRHDPREREKRRGFTLSPSPVCSASDAGATAVIQ</sequence>
<keyword evidence="3" id="KW-1185">Reference proteome</keyword>
<evidence type="ECO:0000313" key="2">
    <source>
        <dbReference type="EMBL" id="KAK7512287.1"/>
    </source>
</evidence>
<dbReference type="Proteomes" id="UP001363622">
    <property type="component" value="Unassembled WGS sequence"/>
</dbReference>
<evidence type="ECO:0000313" key="3">
    <source>
        <dbReference type="Proteomes" id="UP001363622"/>
    </source>
</evidence>
<feature type="compositionally biased region" description="Acidic residues" evidence="1">
    <location>
        <begin position="214"/>
        <end position="228"/>
    </location>
</feature>
<gene>
    <name evidence="2" type="ORF">IWZ03DRAFT_362652</name>
</gene>
<feature type="compositionally biased region" description="Basic and acidic residues" evidence="1">
    <location>
        <begin position="380"/>
        <end position="391"/>
    </location>
</feature>
<accession>A0ABR1KFA6</accession>
<proteinExistence type="predicted"/>
<feature type="region of interest" description="Disordered" evidence="1">
    <location>
        <begin position="378"/>
        <end position="413"/>
    </location>
</feature>
<reference evidence="2 3" key="1">
    <citation type="submission" date="2024-04" db="EMBL/GenBank/DDBJ databases">
        <title>Phyllosticta paracitricarpa is synonymous to the EU quarantine fungus P. citricarpa based on phylogenomic analyses.</title>
        <authorList>
            <consortium name="Lawrence Berkeley National Laboratory"/>
            <person name="Van Ingen-Buijs V.A."/>
            <person name="Van Westerhoven A.C."/>
            <person name="Haridas S."/>
            <person name="Skiadas P."/>
            <person name="Martin F."/>
            <person name="Groenewald J.Z."/>
            <person name="Crous P.W."/>
            <person name="Seidl M.F."/>
        </authorList>
    </citation>
    <scope>NUCLEOTIDE SEQUENCE [LARGE SCALE GENOMIC DNA]</scope>
    <source>
        <strain evidence="2 3">CBS 123371</strain>
    </source>
</reference>
<feature type="region of interest" description="Disordered" evidence="1">
    <location>
        <begin position="191"/>
        <end position="234"/>
    </location>
</feature>
<comment type="caution">
    <text evidence="2">The sequence shown here is derived from an EMBL/GenBank/DDBJ whole genome shotgun (WGS) entry which is preliminary data.</text>
</comment>
<name>A0ABR1KFA6_9PEZI</name>
<dbReference type="EMBL" id="JBBPHU010000011">
    <property type="protein sequence ID" value="KAK7512287.1"/>
    <property type="molecule type" value="Genomic_DNA"/>
</dbReference>
<feature type="region of interest" description="Disordered" evidence="1">
    <location>
        <begin position="27"/>
        <end position="47"/>
    </location>
</feature>